<gene>
    <name evidence="3" type="ORF">GGE60_004725</name>
</gene>
<organism evidence="3 4">
    <name type="scientific">Rhizobium leucaenae</name>
    <dbReference type="NCBI Taxonomy" id="29450"/>
    <lineage>
        <taxon>Bacteria</taxon>
        <taxon>Pseudomonadati</taxon>
        <taxon>Pseudomonadota</taxon>
        <taxon>Alphaproteobacteria</taxon>
        <taxon>Hyphomicrobiales</taxon>
        <taxon>Rhizobiaceae</taxon>
        <taxon>Rhizobium/Agrobacterium group</taxon>
        <taxon>Rhizobium</taxon>
    </lineage>
</organism>
<sequence length="172" mass="18930">MASRPSRRRPVGGSAAVSSERCCLERNNKIRPWRRGRIFVWEDLRLVWSTTGISLSSFILLASFGAHTRPRPSRVALLPPQVRANLSHPTASYPLLCGALQQVVKPAPPYPEAGAKRPSKDGAAPLATNTPTPLKHFLKYFQNPPQTSDLRVYFNHAAMRSTASSISAFEPA</sequence>
<keyword evidence="4" id="KW-1185">Reference proteome</keyword>
<comment type="caution">
    <text evidence="3">The sequence shown here is derived from an EMBL/GenBank/DDBJ whole genome shotgun (WGS) entry which is preliminary data.</text>
</comment>
<evidence type="ECO:0000313" key="4">
    <source>
        <dbReference type="Proteomes" id="UP000543836"/>
    </source>
</evidence>
<feature type="transmembrane region" description="Helical" evidence="2">
    <location>
        <begin position="44"/>
        <end position="66"/>
    </location>
</feature>
<accession>A0A7W7EM17</accession>
<keyword evidence="2" id="KW-0812">Transmembrane</keyword>
<evidence type="ECO:0000256" key="1">
    <source>
        <dbReference type="SAM" id="MobiDB-lite"/>
    </source>
</evidence>
<reference evidence="3 4" key="1">
    <citation type="submission" date="2020-08" db="EMBL/GenBank/DDBJ databases">
        <title>Genomic Encyclopedia of Type Strains, Phase IV (KMG-V): Genome sequencing to study the core and pangenomes of soil and plant-associated prokaryotes.</title>
        <authorList>
            <person name="Whitman W."/>
        </authorList>
    </citation>
    <scope>NUCLEOTIDE SEQUENCE [LARGE SCALE GENOMIC DNA]</scope>
    <source>
        <strain evidence="3 4">SEMIA 492</strain>
    </source>
</reference>
<dbReference type="EMBL" id="JACIIG010000014">
    <property type="protein sequence ID" value="MBB4570586.1"/>
    <property type="molecule type" value="Genomic_DNA"/>
</dbReference>
<keyword evidence="2" id="KW-1133">Transmembrane helix</keyword>
<evidence type="ECO:0000313" key="3">
    <source>
        <dbReference type="EMBL" id="MBB4570586.1"/>
    </source>
</evidence>
<proteinExistence type="predicted"/>
<dbReference type="Proteomes" id="UP000543836">
    <property type="component" value="Unassembled WGS sequence"/>
</dbReference>
<dbReference type="AlphaFoldDB" id="A0A7W7EM17"/>
<protein>
    <submittedName>
        <fullName evidence="3">Uncharacterized protein</fullName>
    </submittedName>
</protein>
<evidence type="ECO:0000256" key="2">
    <source>
        <dbReference type="SAM" id="Phobius"/>
    </source>
</evidence>
<name>A0A7W7EM17_9HYPH</name>
<feature type="region of interest" description="Disordered" evidence="1">
    <location>
        <begin position="108"/>
        <end position="128"/>
    </location>
</feature>
<keyword evidence="2" id="KW-0472">Membrane</keyword>